<keyword evidence="6" id="KW-0653">Protein transport</keyword>
<evidence type="ECO:0000256" key="2">
    <source>
        <dbReference type="ARBA" id="ARBA00005484"/>
    </source>
</evidence>
<evidence type="ECO:0000256" key="9">
    <source>
        <dbReference type="SAM" id="Phobius"/>
    </source>
</evidence>
<protein>
    <submittedName>
        <fullName evidence="10">Uncharacterized protein</fullName>
    </submittedName>
</protein>
<reference evidence="10" key="1">
    <citation type="submission" date="2023-02" db="EMBL/GenBank/DDBJ databases">
        <title>Genome of toxic invasive species Heracleum sosnowskyi carries increased number of genes despite the absence of recent whole-genome duplications.</title>
        <authorList>
            <person name="Schelkunov M."/>
            <person name="Shtratnikova V."/>
            <person name="Makarenko M."/>
            <person name="Klepikova A."/>
            <person name="Omelchenko D."/>
            <person name="Novikova G."/>
            <person name="Obukhova E."/>
            <person name="Bogdanov V."/>
            <person name="Penin A."/>
            <person name="Logacheva M."/>
        </authorList>
    </citation>
    <scope>NUCLEOTIDE SEQUENCE</scope>
    <source>
        <strain evidence="10">Hsosn_3</strain>
        <tissue evidence="10">Leaf</tissue>
    </source>
</reference>
<evidence type="ECO:0000256" key="4">
    <source>
        <dbReference type="ARBA" id="ARBA00022692"/>
    </source>
</evidence>
<dbReference type="AlphaFoldDB" id="A0AAD8MP35"/>
<dbReference type="EMBL" id="JAUIZM010000006">
    <property type="protein sequence ID" value="KAK1379579.1"/>
    <property type="molecule type" value="Genomic_DNA"/>
</dbReference>
<keyword evidence="8 9" id="KW-0472">Membrane</keyword>
<accession>A0AAD8MP35</accession>
<comment type="subcellular location">
    <subcellularLocation>
        <location evidence="1">Membrane</location>
        <topology evidence="1">Multi-pass membrane protein</topology>
    </subcellularLocation>
</comment>
<sequence>MARGPGWSSFTAFLQISYLIAQPHRRPGPGIGSHGLSKGVSDQHCACNGSVDCEGHGGVVVDGGRTHNNLVLDSTALILVMLALTGLPFRPTLKRLLASPWFATANVAVRFFGKCCCVIFFNHLACAIAFVFTFPIGIITAITNKAPGLNIITEYIIGYIYPGYQVANMYVKVYGYINMSQEITFLQDFKLGKILPRTMFLAQVSSLSFLSFY</sequence>
<dbReference type="GO" id="GO:0035673">
    <property type="term" value="F:oligopeptide transmembrane transporter activity"/>
    <property type="evidence" value="ECO:0007669"/>
    <property type="project" value="InterPro"/>
</dbReference>
<organism evidence="10 11">
    <name type="scientific">Heracleum sosnowskyi</name>
    <dbReference type="NCBI Taxonomy" id="360622"/>
    <lineage>
        <taxon>Eukaryota</taxon>
        <taxon>Viridiplantae</taxon>
        <taxon>Streptophyta</taxon>
        <taxon>Embryophyta</taxon>
        <taxon>Tracheophyta</taxon>
        <taxon>Spermatophyta</taxon>
        <taxon>Magnoliopsida</taxon>
        <taxon>eudicotyledons</taxon>
        <taxon>Gunneridae</taxon>
        <taxon>Pentapetalae</taxon>
        <taxon>asterids</taxon>
        <taxon>campanulids</taxon>
        <taxon>Apiales</taxon>
        <taxon>Apiaceae</taxon>
        <taxon>Apioideae</taxon>
        <taxon>apioid superclade</taxon>
        <taxon>Tordylieae</taxon>
        <taxon>Tordyliinae</taxon>
        <taxon>Heracleum</taxon>
    </lineage>
</organism>
<evidence type="ECO:0000256" key="3">
    <source>
        <dbReference type="ARBA" id="ARBA00022448"/>
    </source>
</evidence>
<comment type="similarity">
    <text evidence="2">Belongs to the oligopeptide OPT transporter (TC 2.A.67.1) family.</text>
</comment>
<feature type="transmembrane region" description="Helical" evidence="9">
    <location>
        <begin position="70"/>
        <end position="89"/>
    </location>
</feature>
<reference evidence="10" key="2">
    <citation type="submission" date="2023-05" db="EMBL/GenBank/DDBJ databases">
        <authorList>
            <person name="Schelkunov M.I."/>
        </authorList>
    </citation>
    <scope>NUCLEOTIDE SEQUENCE</scope>
    <source>
        <strain evidence="10">Hsosn_3</strain>
        <tissue evidence="10">Leaf</tissue>
    </source>
</reference>
<evidence type="ECO:0000256" key="8">
    <source>
        <dbReference type="ARBA" id="ARBA00023136"/>
    </source>
</evidence>
<dbReference type="InterPro" id="IPR004813">
    <property type="entry name" value="OPT"/>
</dbReference>
<gene>
    <name evidence="10" type="ORF">POM88_026323</name>
</gene>
<keyword evidence="5" id="KW-0571">Peptide transport</keyword>
<evidence type="ECO:0000256" key="7">
    <source>
        <dbReference type="ARBA" id="ARBA00022989"/>
    </source>
</evidence>
<keyword evidence="4 9" id="KW-0812">Transmembrane</keyword>
<dbReference type="GO" id="GO:0016020">
    <property type="term" value="C:membrane"/>
    <property type="evidence" value="ECO:0007669"/>
    <property type="project" value="UniProtKB-SubCell"/>
</dbReference>
<evidence type="ECO:0000313" key="10">
    <source>
        <dbReference type="EMBL" id="KAK1379579.1"/>
    </source>
</evidence>
<proteinExistence type="inferred from homology"/>
<dbReference type="PANTHER" id="PTHR22601">
    <property type="entry name" value="ISP4 LIKE PROTEIN"/>
    <property type="match status" value="1"/>
</dbReference>
<name>A0AAD8MP35_9APIA</name>
<keyword evidence="3" id="KW-0813">Transport</keyword>
<evidence type="ECO:0000256" key="6">
    <source>
        <dbReference type="ARBA" id="ARBA00022927"/>
    </source>
</evidence>
<keyword evidence="7 9" id="KW-1133">Transmembrane helix</keyword>
<evidence type="ECO:0000256" key="5">
    <source>
        <dbReference type="ARBA" id="ARBA00022856"/>
    </source>
</evidence>
<dbReference type="Pfam" id="PF03169">
    <property type="entry name" value="OPT"/>
    <property type="match status" value="1"/>
</dbReference>
<evidence type="ECO:0000313" key="11">
    <source>
        <dbReference type="Proteomes" id="UP001237642"/>
    </source>
</evidence>
<dbReference type="Proteomes" id="UP001237642">
    <property type="component" value="Unassembled WGS sequence"/>
</dbReference>
<evidence type="ECO:0000256" key="1">
    <source>
        <dbReference type="ARBA" id="ARBA00004141"/>
    </source>
</evidence>
<comment type="caution">
    <text evidence="10">The sequence shown here is derived from an EMBL/GenBank/DDBJ whole genome shotgun (WGS) entry which is preliminary data.</text>
</comment>
<feature type="transmembrane region" description="Helical" evidence="9">
    <location>
        <begin position="119"/>
        <end position="142"/>
    </location>
</feature>
<dbReference type="InterPro" id="IPR004648">
    <property type="entry name" value="Oligpept_transpt"/>
</dbReference>
<keyword evidence="11" id="KW-1185">Reference proteome</keyword>
<dbReference type="GO" id="GO:0015031">
    <property type="term" value="P:protein transport"/>
    <property type="evidence" value="ECO:0007669"/>
    <property type="project" value="UniProtKB-KW"/>
</dbReference>